<dbReference type="HOGENOM" id="CLU_3164579_0_0_10"/>
<evidence type="ECO:0000313" key="1">
    <source>
        <dbReference type="EMBL" id="EEB25698.1"/>
    </source>
</evidence>
<dbReference type="AlphaFoldDB" id="B6VX52"/>
<name>B6VX52_9BACT</name>
<protein>
    <submittedName>
        <fullName evidence="1">Uncharacterized protein</fullName>
    </submittedName>
</protein>
<reference evidence="1 2" key="2">
    <citation type="submission" date="2008-10" db="EMBL/GenBank/DDBJ databases">
        <authorList>
            <person name="Fulton L."/>
            <person name="Clifton S."/>
            <person name="Fulton B."/>
            <person name="Xu J."/>
            <person name="Minx P."/>
            <person name="Pepin K.H."/>
            <person name="Johnson M."/>
            <person name="Thiruvilangam P."/>
            <person name="Bhonagiri V."/>
            <person name="Nash W.E."/>
            <person name="Mardis E.R."/>
            <person name="Wilson R.K."/>
        </authorList>
    </citation>
    <scope>NUCLEOTIDE SEQUENCE [LARGE SCALE GENOMIC DNA]</scope>
    <source>
        <strain evidence="1 2">DSM 17855</strain>
    </source>
</reference>
<sequence>MIDADKYKWTYCSCYYECLTEESAFLILTSILTKYVGENVSDIYHKE</sequence>
<evidence type="ECO:0000313" key="2">
    <source>
        <dbReference type="Proteomes" id="UP000004849"/>
    </source>
</evidence>
<proteinExistence type="predicted"/>
<dbReference type="EMBL" id="ABWZ01000034">
    <property type="protein sequence ID" value="EEB25698.1"/>
    <property type="molecule type" value="Genomic_DNA"/>
</dbReference>
<accession>B6VX52</accession>
<reference evidence="1 2" key="1">
    <citation type="submission" date="2008-10" db="EMBL/GenBank/DDBJ databases">
        <title>Draft genome sequence of Bacteroides dorei (DSM 17855).</title>
        <authorList>
            <person name="Sudarsanam P."/>
            <person name="Ley R."/>
            <person name="Guruge J."/>
            <person name="Turnbaugh P.J."/>
            <person name="Mahowald M."/>
            <person name="Liep D."/>
            <person name="Gordon J."/>
        </authorList>
    </citation>
    <scope>NUCLEOTIDE SEQUENCE [LARGE SCALE GENOMIC DNA]</scope>
    <source>
        <strain evidence="1 2">DSM 17855</strain>
    </source>
</reference>
<dbReference type="Proteomes" id="UP000004849">
    <property type="component" value="Unassembled WGS sequence"/>
</dbReference>
<gene>
    <name evidence="1" type="ORF">BACDOR_01745</name>
</gene>
<organism evidence="1 2">
    <name type="scientific">Phocaeicola dorei DSM 17855</name>
    <dbReference type="NCBI Taxonomy" id="483217"/>
    <lineage>
        <taxon>Bacteria</taxon>
        <taxon>Pseudomonadati</taxon>
        <taxon>Bacteroidota</taxon>
        <taxon>Bacteroidia</taxon>
        <taxon>Bacteroidales</taxon>
        <taxon>Bacteroidaceae</taxon>
        <taxon>Phocaeicola</taxon>
    </lineage>
</organism>